<name>A0AAD7AIU9_9AGAR</name>
<evidence type="ECO:0000313" key="1">
    <source>
        <dbReference type="EMBL" id="KAJ7359808.1"/>
    </source>
</evidence>
<accession>A0AAD7AIU9</accession>
<evidence type="ECO:0000313" key="2">
    <source>
        <dbReference type="Proteomes" id="UP001218218"/>
    </source>
</evidence>
<comment type="caution">
    <text evidence="1">The sequence shown here is derived from an EMBL/GenBank/DDBJ whole genome shotgun (WGS) entry which is preliminary data.</text>
</comment>
<proteinExistence type="predicted"/>
<organism evidence="1 2">
    <name type="scientific">Mycena albidolilacea</name>
    <dbReference type="NCBI Taxonomy" id="1033008"/>
    <lineage>
        <taxon>Eukaryota</taxon>
        <taxon>Fungi</taxon>
        <taxon>Dikarya</taxon>
        <taxon>Basidiomycota</taxon>
        <taxon>Agaricomycotina</taxon>
        <taxon>Agaricomycetes</taxon>
        <taxon>Agaricomycetidae</taxon>
        <taxon>Agaricales</taxon>
        <taxon>Marasmiineae</taxon>
        <taxon>Mycenaceae</taxon>
        <taxon>Mycena</taxon>
    </lineage>
</organism>
<dbReference type="Proteomes" id="UP001218218">
    <property type="component" value="Unassembled WGS sequence"/>
</dbReference>
<dbReference type="AlphaFoldDB" id="A0AAD7AIU9"/>
<reference evidence="1" key="1">
    <citation type="submission" date="2023-03" db="EMBL/GenBank/DDBJ databases">
        <title>Massive genome expansion in bonnet fungi (Mycena s.s.) driven by repeated elements and novel gene families across ecological guilds.</title>
        <authorList>
            <consortium name="Lawrence Berkeley National Laboratory"/>
            <person name="Harder C.B."/>
            <person name="Miyauchi S."/>
            <person name="Viragh M."/>
            <person name="Kuo A."/>
            <person name="Thoen E."/>
            <person name="Andreopoulos B."/>
            <person name="Lu D."/>
            <person name="Skrede I."/>
            <person name="Drula E."/>
            <person name="Henrissat B."/>
            <person name="Morin E."/>
            <person name="Kohler A."/>
            <person name="Barry K."/>
            <person name="LaButti K."/>
            <person name="Morin E."/>
            <person name="Salamov A."/>
            <person name="Lipzen A."/>
            <person name="Mereny Z."/>
            <person name="Hegedus B."/>
            <person name="Baldrian P."/>
            <person name="Stursova M."/>
            <person name="Weitz H."/>
            <person name="Taylor A."/>
            <person name="Grigoriev I.V."/>
            <person name="Nagy L.G."/>
            <person name="Martin F."/>
            <person name="Kauserud H."/>
        </authorList>
    </citation>
    <scope>NUCLEOTIDE SEQUENCE</scope>
    <source>
        <strain evidence="1">CBHHK002</strain>
    </source>
</reference>
<sequence length="192" mass="21318">MLDSRYYPGPVMCFEILLPHPDLALTCGTSNGDRCILDNKEPSREPSIIVEGAWVRMIPSTVALLDSHHYIEPPARTLSVAHSILLLHLPRCRRVPYNAHETHHITRIHSHPQAPEPRAFPPALSQLFSCFVMQPKFHSPGIPLDAEVLHKAARYLPAVATAATTPVPPLCPLSHVKNFISRVKARAKASDE</sequence>
<protein>
    <submittedName>
        <fullName evidence="1">Uncharacterized protein</fullName>
    </submittedName>
</protein>
<dbReference type="EMBL" id="JARIHO010000006">
    <property type="protein sequence ID" value="KAJ7359808.1"/>
    <property type="molecule type" value="Genomic_DNA"/>
</dbReference>
<gene>
    <name evidence="1" type="ORF">DFH08DRAFT_952914</name>
</gene>
<keyword evidence="2" id="KW-1185">Reference proteome</keyword>